<evidence type="ECO:0000256" key="1">
    <source>
        <dbReference type="ARBA" id="ARBA00022737"/>
    </source>
</evidence>
<evidence type="ECO:0000313" key="5">
    <source>
        <dbReference type="Proteomes" id="UP001329430"/>
    </source>
</evidence>
<reference evidence="4 5" key="1">
    <citation type="journal article" date="2024" name="Insects">
        <title>An Improved Chromosome-Level Genome Assembly of the Firefly Pyrocoelia pectoralis.</title>
        <authorList>
            <person name="Fu X."/>
            <person name="Meyer-Rochow V.B."/>
            <person name="Ballantyne L."/>
            <person name="Zhu X."/>
        </authorList>
    </citation>
    <scope>NUCLEOTIDE SEQUENCE [LARGE SCALE GENOMIC DNA]</scope>
    <source>
        <strain evidence="4">XCY_ONT2</strain>
    </source>
</reference>
<dbReference type="Proteomes" id="UP001329430">
    <property type="component" value="Chromosome 1"/>
</dbReference>
<dbReference type="InterPro" id="IPR011990">
    <property type="entry name" value="TPR-like_helical_dom_sf"/>
</dbReference>
<dbReference type="Gene3D" id="1.25.40.10">
    <property type="entry name" value="Tetratricopeptide repeat domain"/>
    <property type="match status" value="2"/>
</dbReference>
<organism evidence="4 5">
    <name type="scientific">Pyrocoelia pectoralis</name>
    <dbReference type="NCBI Taxonomy" id="417401"/>
    <lineage>
        <taxon>Eukaryota</taxon>
        <taxon>Metazoa</taxon>
        <taxon>Ecdysozoa</taxon>
        <taxon>Arthropoda</taxon>
        <taxon>Hexapoda</taxon>
        <taxon>Insecta</taxon>
        <taxon>Pterygota</taxon>
        <taxon>Neoptera</taxon>
        <taxon>Endopterygota</taxon>
        <taxon>Coleoptera</taxon>
        <taxon>Polyphaga</taxon>
        <taxon>Elateriformia</taxon>
        <taxon>Elateroidea</taxon>
        <taxon>Lampyridae</taxon>
        <taxon>Lampyrinae</taxon>
        <taxon>Pyrocoelia</taxon>
    </lineage>
</organism>
<dbReference type="InterPro" id="IPR057027">
    <property type="entry name" value="TPR_mt"/>
</dbReference>
<evidence type="ECO:0000313" key="4">
    <source>
        <dbReference type="EMBL" id="KAK5650801.1"/>
    </source>
</evidence>
<dbReference type="GO" id="GO:0005634">
    <property type="term" value="C:nucleus"/>
    <property type="evidence" value="ECO:0007669"/>
    <property type="project" value="TreeGrafter"/>
</dbReference>
<evidence type="ECO:0000259" key="3">
    <source>
        <dbReference type="Pfam" id="PF23276"/>
    </source>
</evidence>
<dbReference type="PROSITE" id="PS51375">
    <property type="entry name" value="PPR"/>
    <property type="match status" value="1"/>
</dbReference>
<dbReference type="EMBL" id="JAVRBK010000001">
    <property type="protein sequence ID" value="KAK5650801.1"/>
    <property type="molecule type" value="Genomic_DNA"/>
</dbReference>
<dbReference type="Pfam" id="PF23276">
    <property type="entry name" value="TPR_24"/>
    <property type="match status" value="1"/>
</dbReference>
<gene>
    <name evidence="4" type="ORF">RI129_001830</name>
</gene>
<feature type="repeat" description="PPR" evidence="2">
    <location>
        <begin position="168"/>
        <end position="202"/>
    </location>
</feature>
<proteinExistence type="predicted"/>
<dbReference type="GO" id="GO:0070129">
    <property type="term" value="P:regulation of mitochondrial translation"/>
    <property type="evidence" value="ECO:0007669"/>
    <property type="project" value="TreeGrafter"/>
</dbReference>
<dbReference type="AlphaFoldDB" id="A0AAN7VUQ9"/>
<dbReference type="PANTHER" id="PTHR46669:SF1">
    <property type="entry name" value="LEUCINE-RICH PPR MOTIF-CONTAINING PROTEIN, MITOCHONDRIAL"/>
    <property type="match status" value="1"/>
</dbReference>
<evidence type="ECO:0000256" key="2">
    <source>
        <dbReference type="PROSITE-ProRule" id="PRU00708"/>
    </source>
</evidence>
<accession>A0AAN7VUQ9</accession>
<dbReference type="InterPro" id="IPR002885">
    <property type="entry name" value="PPR_rpt"/>
</dbReference>
<sequence length="505" mass="57588">MYRTTLRRIINFGNLNFVKVCGVLCHSNGIKSLSRTESNFEILKCFSSNVTAYNHHLKEDVNDMLENLRNAYTCNERIYIAAIEGVLKEANHEVLKTHGMLLMKCCGALVVDETSQTRQALCGQIFSKMKSLNIVEIEHYNTYLQVSIENKINIDYIKFLEGMSCEANEVTYKLLLKAVCEVGDIQQAFKIVTAMKENQFLANEELFNVLVLAHSIKEGLDGITPILKTMQSAQVPPSDKTFKAIIRGLALYGDKNEFIKSLQMYSNVIQENDFIHLLAILGTKGLHNWLVEVMEITNIKQISKQNMEEFILLCIRLIHAGNTEAALMYYKQFMDASSLSGEGDYAFPLLYEMVAAQIETSKIIEIIDNLKKEGLNTVALERLLGVALQKGFMESAWELLQVMPNIRPHYFWPFIMKASKEHREIGVLNILEKMLKMNVRPDIDTLQYYCLHLCDSKDPQQLLLRLQKLGLTVREILTPLLSFLIKQDRVISAINLCTIVHTLCV</sequence>
<dbReference type="InterPro" id="IPR033490">
    <property type="entry name" value="LRP130"/>
</dbReference>
<keyword evidence="5" id="KW-1185">Reference proteome</keyword>
<comment type="caution">
    <text evidence="4">The sequence shown here is derived from an EMBL/GenBank/DDBJ whole genome shotgun (WGS) entry which is preliminary data.</text>
</comment>
<feature type="domain" description="Pentatricopeptide repeat-containing protein-mitochondrial" evidence="3">
    <location>
        <begin position="154"/>
        <end position="265"/>
    </location>
</feature>
<keyword evidence="1" id="KW-0677">Repeat</keyword>
<dbReference type="GO" id="GO:0005739">
    <property type="term" value="C:mitochondrion"/>
    <property type="evidence" value="ECO:0007669"/>
    <property type="project" value="TreeGrafter"/>
</dbReference>
<dbReference type="PANTHER" id="PTHR46669">
    <property type="entry name" value="LEUCINE-RICH PPR MOTIF-CONTAINING PROTEIN, MITOCHONDRIAL"/>
    <property type="match status" value="1"/>
</dbReference>
<protein>
    <recommendedName>
        <fullName evidence="3">Pentatricopeptide repeat-containing protein-mitochondrial domain-containing protein</fullName>
    </recommendedName>
</protein>
<name>A0AAN7VUQ9_9COLE</name>
<dbReference type="GO" id="GO:0003730">
    <property type="term" value="F:mRNA 3'-UTR binding"/>
    <property type="evidence" value="ECO:0007669"/>
    <property type="project" value="TreeGrafter"/>
</dbReference>